<gene>
    <name evidence="1" type="ORF">L1274_006644</name>
</gene>
<feature type="non-terminal residue" evidence="1">
    <location>
        <position position="1"/>
    </location>
</feature>
<keyword evidence="2" id="KW-1185">Reference proteome</keyword>
<evidence type="ECO:0000313" key="2">
    <source>
        <dbReference type="Proteomes" id="UP001162889"/>
    </source>
</evidence>
<comment type="caution">
    <text evidence="1">The sequence shown here is derived from an EMBL/GenBank/DDBJ whole genome shotgun (WGS) entry which is preliminary data.</text>
</comment>
<proteinExistence type="predicted"/>
<reference evidence="1" key="1">
    <citation type="submission" date="2022-03" db="EMBL/GenBank/DDBJ databases">
        <title>Genome Encyclopedia of Bacteria and Archaea VI: Functional Genomics of Type Strains.</title>
        <authorList>
            <person name="Whitman W."/>
        </authorList>
    </citation>
    <scope>NUCLEOTIDE SEQUENCE</scope>
    <source>
        <strain evidence="1">HSC-15S17</strain>
    </source>
</reference>
<sequence length="32" mass="3352">AKLAKADLIIDVQKKLSTLLGLSTGDTPSEPK</sequence>
<name>A0ABT1GV20_9BURK</name>
<dbReference type="Proteomes" id="UP001162889">
    <property type="component" value="Unassembled WGS sequence"/>
</dbReference>
<organism evidence="1 2">
    <name type="scientific">Duganella violaceipulchra</name>
    <dbReference type="NCBI Taxonomy" id="2849652"/>
    <lineage>
        <taxon>Bacteria</taxon>
        <taxon>Pseudomonadati</taxon>
        <taxon>Pseudomonadota</taxon>
        <taxon>Betaproteobacteria</taxon>
        <taxon>Burkholderiales</taxon>
        <taxon>Oxalobacteraceae</taxon>
        <taxon>Telluria group</taxon>
        <taxon>Duganella</taxon>
    </lineage>
</organism>
<dbReference type="EMBL" id="JALJZU010000067">
    <property type="protein sequence ID" value="MCP2012870.1"/>
    <property type="molecule type" value="Genomic_DNA"/>
</dbReference>
<evidence type="ECO:0000313" key="1">
    <source>
        <dbReference type="EMBL" id="MCP2012870.1"/>
    </source>
</evidence>
<protein>
    <submittedName>
        <fullName evidence="1">Uncharacterized protein</fullName>
    </submittedName>
</protein>
<accession>A0ABT1GV20</accession>